<dbReference type="InterPro" id="IPR019776">
    <property type="entry name" value="Flagellar_basal_body_rod_CS"/>
</dbReference>
<keyword evidence="7" id="KW-1185">Reference proteome</keyword>
<comment type="similarity">
    <text evidence="1 2">Belongs to the flagella basal body rod proteins family.</text>
</comment>
<dbReference type="InterPro" id="IPR053967">
    <property type="entry name" value="LlgE_F_G-like_D1"/>
</dbReference>
<gene>
    <name evidence="6" type="ORF">HGO97_020355</name>
</gene>
<keyword evidence="6" id="KW-0282">Flagellum</keyword>
<accession>A0ABS6D990</accession>
<evidence type="ECO:0000259" key="4">
    <source>
        <dbReference type="Pfam" id="PF06429"/>
    </source>
</evidence>
<proteinExistence type="inferred from homology"/>
<comment type="subcellular location">
    <subcellularLocation>
        <location evidence="2">Bacterial flagellum basal body</location>
    </subcellularLocation>
</comment>
<dbReference type="NCBIfam" id="TIGR03506">
    <property type="entry name" value="FlgEFG_subfam"/>
    <property type="match status" value="1"/>
</dbReference>
<dbReference type="Pfam" id="PF22692">
    <property type="entry name" value="LlgE_F_G_D1"/>
    <property type="match status" value="1"/>
</dbReference>
<comment type="caution">
    <text evidence="6">The sequence shown here is derived from an EMBL/GenBank/DDBJ whole genome shotgun (WGS) entry which is preliminary data.</text>
</comment>
<dbReference type="InterPro" id="IPR001444">
    <property type="entry name" value="Flag_bb_rod_N"/>
</dbReference>
<evidence type="ECO:0000259" key="5">
    <source>
        <dbReference type="Pfam" id="PF22692"/>
    </source>
</evidence>
<sequence length="244" mass="26326">MFSGFYTAASGMLMNQRRLNAVSNNMANQNTPGYQAKKVIGTTFDEELLRQQGGIETNIGGGSPIAIVAEEAIDFTQGNLKETNRPYDMAISGNGFFVIQGEGQEYLTRNGNFDRDNEGYLVLRGVGRVLGDDGPIKVDNGFFNVGSTGGVFSENGQLLGMLRVEEPADYDALVQNDNGTYTSGGQTTRVYPTVSQGRLEASNVNLGKEMTDAMSVQRAFQSCGKALTIIDQMNQKTASEIGKL</sequence>
<dbReference type="Pfam" id="PF00460">
    <property type="entry name" value="Flg_bb_rod"/>
    <property type="match status" value="1"/>
</dbReference>
<dbReference type="EMBL" id="JABACJ020000028">
    <property type="protein sequence ID" value="MBU3878158.1"/>
    <property type="molecule type" value="Genomic_DNA"/>
</dbReference>
<evidence type="ECO:0000256" key="2">
    <source>
        <dbReference type="RuleBase" id="RU362116"/>
    </source>
</evidence>
<dbReference type="Pfam" id="PF06429">
    <property type="entry name" value="Flg_bbr_C"/>
    <property type="match status" value="1"/>
</dbReference>
<name>A0ABS6D990_9FIRM</name>
<feature type="domain" description="Flagellar hook protein FlgE/F/G-like D1" evidence="5">
    <location>
        <begin position="90"/>
        <end position="142"/>
    </location>
</feature>
<dbReference type="PROSITE" id="PS00588">
    <property type="entry name" value="FLAGELLA_BB_ROD"/>
    <property type="match status" value="1"/>
</dbReference>
<dbReference type="InterPro" id="IPR020013">
    <property type="entry name" value="Flagellar_FlgE/F/G"/>
</dbReference>
<organism evidence="6 7">
    <name type="scientific">Faecalicatena faecalis</name>
    <dbReference type="NCBI Taxonomy" id="2726362"/>
    <lineage>
        <taxon>Bacteria</taxon>
        <taxon>Bacillati</taxon>
        <taxon>Bacillota</taxon>
        <taxon>Clostridia</taxon>
        <taxon>Lachnospirales</taxon>
        <taxon>Lachnospiraceae</taxon>
        <taxon>Faecalicatena</taxon>
    </lineage>
</organism>
<feature type="domain" description="Flagellar basal-body/hook protein C-terminal" evidence="4">
    <location>
        <begin position="196"/>
        <end position="239"/>
    </location>
</feature>
<dbReference type="PANTHER" id="PTHR30435">
    <property type="entry name" value="FLAGELLAR PROTEIN"/>
    <property type="match status" value="1"/>
</dbReference>
<protein>
    <submittedName>
        <fullName evidence="6">Flagellar hook-basal body protein</fullName>
    </submittedName>
</protein>
<feature type="domain" description="Flagellar basal body rod protein N-terminal" evidence="3">
    <location>
        <begin position="5"/>
        <end position="35"/>
    </location>
</feature>
<keyword evidence="6" id="KW-0969">Cilium</keyword>
<dbReference type="PANTHER" id="PTHR30435:SF19">
    <property type="entry name" value="FLAGELLAR BASAL-BODY ROD PROTEIN FLGG"/>
    <property type="match status" value="1"/>
</dbReference>
<evidence type="ECO:0000313" key="7">
    <source>
        <dbReference type="Proteomes" id="UP000723714"/>
    </source>
</evidence>
<keyword evidence="2" id="KW-0975">Bacterial flagellum</keyword>
<evidence type="ECO:0000259" key="3">
    <source>
        <dbReference type="Pfam" id="PF00460"/>
    </source>
</evidence>
<dbReference type="Proteomes" id="UP000723714">
    <property type="component" value="Unassembled WGS sequence"/>
</dbReference>
<evidence type="ECO:0000256" key="1">
    <source>
        <dbReference type="ARBA" id="ARBA00009677"/>
    </source>
</evidence>
<reference evidence="6 7" key="1">
    <citation type="submission" date="2021-06" db="EMBL/GenBank/DDBJ databases">
        <title>Faecalicatena sp. nov. isolated from porcine feces.</title>
        <authorList>
            <person name="Oh B.S."/>
            <person name="Lee J.H."/>
        </authorList>
    </citation>
    <scope>NUCLEOTIDE SEQUENCE [LARGE SCALE GENOMIC DNA]</scope>
    <source>
        <strain evidence="6 7">AGMB00832</strain>
    </source>
</reference>
<evidence type="ECO:0000313" key="6">
    <source>
        <dbReference type="EMBL" id="MBU3878158.1"/>
    </source>
</evidence>
<keyword evidence="6" id="KW-0966">Cell projection</keyword>
<dbReference type="InterPro" id="IPR010930">
    <property type="entry name" value="Flg_bb/hook_C_dom"/>
</dbReference>